<dbReference type="RefSeq" id="WP_162424369.1">
    <property type="nucleotide sequence ID" value="NZ_WVIE01000020.1"/>
</dbReference>
<dbReference type="AlphaFoldDB" id="A0A8J8CKQ0"/>
<evidence type="ECO:0000256" key="1">
    <source>
        <dbReference type="ARBA" id="ARBA00006464"/>
    </source>
</evidence>
<gene>
    <name evidence="4" type="ORF">GS601_16400</name>
</gene>
<accession>A0A8J8CKQ0</accession>
<sequence>MQVPESAIALETLHPSARSGLKRCLDIIGSVIGLLVLAIAFVPIVIAIKLDSPEPIFYTQVRCGLKGKRFKLRQ</sequence>
<keyword evidence="2" id="KW-0472">Membrane</keyword>
<keyword evidence="2" id="KW-0812">Transmembrane</keyword>
<feature type="domain" description="Bacterial sugar transferase" evidence="3">
    <location>
        <begin position="22"/>
        <end position="72"/>
    </location>
</feature>
<proteinExistence type="inferred from homology"/>
<comment type="caution">
    <text evidence="4">The sequence shown here is derived from an EMBL/GenBank/DDBJ whole genome shotgun (WGS) entry which is preliminary data.</text>
</comment>
<comment type="similarity">
    <text evidence="1">Belongs to the bacterial sugar transferase family.</text>
</comment>
<dbReference type="EMBL" id="WVIE01000020">
    <property type="protein sequence ID" value="NDJ18846.1"/>
    <property type="molecule type" value="Genomic_DNA"/>
</dbReference>
<dbReference type="InterPro" id="IPR003362">
    <property type="entry name" value="Bact_transf"/>
</dbReference>
<keyword evidence="2" id="KW-1133">Transmembrane helix</keyword>
<dbReference type="Proteomes" id="UP000646053">
    <property type="component" value="Unassembled WGS sequence"/>
</dbReference>
<organism evidence="4 5">
    <name type="scientific">Myxacorys almedinensis A</name>
    <dbReference type="NCBI Taxonomy" id="2690445"/>
    <lineage>
        <taxon>Bacteria</taxon>
        <taxon>Bacillati</taxon>
        <taxon>Cyanobacteriota</taxon>
        <taxon>Cyanophyceae</taxon>
        <taxon>Leptolyngbyales</taxon>
        <taxon>Leptolyngbyaceae</taxon>
        <taxon>Myxacorys</taxon>
        <taxon>Myxacorys almedinensis</taxon>
    </lineage>
</organism>
<dbReference type="PANTHER" id="PTHR30576:SF10">
    <property type="entry name" value="SLL5057 PROTEIN"/>
    <property type="match status" value="1"/>
</dbReference>
<dbReference type="GO" id="GO:0016780">
    <property type="term" value="F:phosphotransferase activity, for other substituted phosphate groups"/>
    <property type="evidence" value="ECO:0007669"/>
    <property type="project" value="TreeGrafter"/>
</dbReference>
<evidence type="ECO:0000256" key="2">
    <source>
        <dbReference type="SAM" id="Phobius"/>
    </source>
</evidence>
<dbReference type="PANTHER" id="PTHR30576">
    <property type="entry name" value="COLANIC BIOSYNTHESIS UDP-GLUCOSE LIPID CARRIER TRANSFERASE"/>
    <property type="match status" value="1"/>
</dbReference>
<reference evidence="4" key="1">
    <citation type="submission" date="2019-12" db="EMBL/GenBank/DDBJ databases">
        <title>High-Quality draft genome sequences of three cyanobacteria isolated from the limestone walls of the Old Cathedral of Coimbra.</title>
        <authorList>
            <person name="Tiago I."/>
            <person name="Soares F."/>
            <person name="Portugal A."/>
        </authorList>
    </citation>
    <scope>NUCLEOTIDE SEQUENCE</scope>
    <source>
        <strain evidence="4">A</strain>
    </source>
</reference>
<feature type="transmembrane region" description="Helical" evidence="2">
    <location>
        <begin position="27"/>
        <end position="48"/>
    </location>
</feature>
<evidence type="ECO:0000259" key="3">
    <source>
        <dbReference type="Pfam" id="PF02397"/>
    </source>
</evidence>
<name>A0A8J8CKQ0_9CYAN</name>
<keyword evidence="5" id="KW-1185">Reference proteome</keyword>
<protein>
    <recommendedName>
        <fullName evidence="3">Bacterial sugar transferase domain-containing protein</fullName>
    </recommendedName>
</protein>
<evidence type="ECO:0000313" key="4">
    <source>
        <dbReference type="EMBL" id="NDJ18846.1"/>
    </source>
</evidence>
<evidence type="ECO:0000313" key="5">
    <source>
        <dbReference type="Proteomes" id="UP000646053"/>
    </source>
</evidence>
<dbReference type="Pfam" id="PF02397">
    <property type="entry name" value="Bac_transf"/>
    <property type="match status" value="1"/>
</dbReference>